<dbReference type="GeneID" id="119631974"/>
<evidence type="ECO:0000256" key="1">
    <source>
        <dbReference type="SAM" id="SignalP"/>
    </source>
</evidence>
<protein>
    <submittedName>
        <fullName evidence="3">Uncharacterized protein LOC119631974 isoform X2</fullName>
    </submittedName>
</protein>
<organism evidence="2 3">
    <name type="scientific">Glossina fuscipes</name>
    <dbReference type="NCBI Taxonomy" id="7396"/>
    <lineage>
        <taxon>Eukaryota</taxon>
        <taxon>Metazoa</taxon>
        <taxon>Ecdysozoa</taxon>
        <taxon>Arthropoda</taxon>
        <taxon>Hexapoda</taxon>
        <taxon>Insecta</taxon>
        <taxon>Pterygota</taxon>
        <taxon>Neoptera</taxon>
        <taxon>Endopterygota</taxon>
        <taxon>Diptera</taxon>
        <taxon>Brachycera</taxon>
        <taxon>Muscomorpha</taxon>
        <taxon>Hippoboscoidea</taxon>
        <taxon>Glossinidae</taxon>
        <taxon>Glossina</taxon>
    </lineage>
</organism>
<keyword evidence="1" id="KW-0732">Signal</keyword>
<keyword evidence="2" id="KW-1185">Reference proteome</keyword>
<gene>
    <name evidence="3" type="primary">LOC119631974</name>
</gene>
<feature type="signal peptide" evidence="1">
    <location>
        <begin position="1"/>
        <end position="20"/>
    </location>
</feature>
<sequence length="428" mass="49546">MFIIFLLLLTLSCRGNLVNSCPIYLTIASNGKTLQESNLELNWPPDCYTRPEWIGFYSDNPAISFTQPLLRIENVSDTTFKMPIKQKLGKLRFPGGWNRNDFNILATEYSKGKCLNYYVASFNGNELLAVECLKIYPNWLTKLPNIRKLPLKDLFIPDYAASQYFDVWSQLVFGIRYLDLSIGYKTQDNADLKNADHFWIVNENMFINQLRYILKDIRRFVNISGEVVIIDFSSFPVGFYKHPERHSELLNMLKSELGSLAYQRNTSMVKACFELTVEQIKKSQKSLIILYPLEELSQSEAESSILCPPWKRFSTDVMNNSQTLDYMRLLFSKKRSSPVQDEGWIFNAIKGLEKSLNSEKLLTSKERASRINIKVANWLKGPWGSTANVVTMDYFSNTNLIDMAIYSNLQKAFMRTNRNLLNFEIINK</sequence>
<dbReference type="PANTHER" id="PTHR13593:SF103">
    <property type="entry name" value="RE10370P"/>
    <property type="match status" value="1"/>
</dbReference>
<proteinExistence type="predicted"/>
<feature type="chain" id="PRO_5035725269" evidence="1">
    <location>
        <begin position="21"/>
        <end position="428"/>
    </location>
</feature>
<dbReference type="AlphaFoldDB" id="A0A8U0W626"/>
<dbReference type="SUPFAM" id="SSF51695">
    <property type="entry name" value="PLC-like phosphodiesterases"/>
    <property type="match status" value="1"/>
</dbReference>
<dbReference type="GO" id="GO:0008081">
    <property type="term" value="F:phosphoric diester hydrolase activity"/>
    <property type="evidence" value="ECO:0007669"/>
    <property type="project" value="InterPro"/>
</dbReference>
<dbReference type="Proteomes" id="UP000092443">
    <property type="component" value="Unplaced"/>
</dbReference>
<dbReference type="Gene3D" id="3.20.20.190">
    <property type="entry name" value="Phosphatidylinositol (PI) phosphodiesterase"/>
    <property type="match status" value="1"/>
</dbReference>
<reference evidence="3" key="1">
    <citation type="submission" date="2025-08" db="UniProtKB">
        <authorList>
            <consortium name="RefSeq"/>
        </authorList>
    </citation>
    <scope>IDENTIFICATION</scope>
    <source>
        <tissue evidence="3">Whole body pupa</tissue>
    </source>
</reference>
<dbReference type="PANTHER" id="PTHR13593">
    <property type="match status" value="1"/>
</dbReference>
<evidence type="ECO:0000313" key="3">
    <source>
        <dbReference type="RefSeq" id="XP_037880553.1"/>
    </source>
</evidence>
<evidence type="ECO:0000313" key="2">
    <source>
        <dbReference type="Proteomes" id="UP000092443"/>
    </source>
</evidence>
<dbReference type="InterPro" id="IPR017946">
    <property type="entry name" value="PLC-like_Pdiesterase_TIM-brl"/>
</dbReference>
<dbReference type="GO" id="GO:0006629">
    <property type="term" value="P:lipid metabolic process"/>
    <property type="evidence" value="ECO:0007669"/>
    <property type="project" value="InterPro"/>
</dbReference>
<accession>A0A8U0W626</accession>
<dbReference type="InterPro" id="IPR051057">
    <property type="entry name" value="PI-PLC_domain"/>
</dbReference>
<dbReference type="RefSeq" id="XP_037880553.1">
    <property type="nucleotide sequence ID" value="XM_038024625.1"/>
</dbReference>
<name>A0A8U0W626_9MUSC</name>